<proteinExistence type="predicted"/>
<name>A0A251TRY3_HELAN</name>
<evidence type="ECO:0000313" key="1">
    <source>
        <dbReference type="EMBL" id="KAF5789313.1"/>
    </source>
</evidence>
<evidence type="ECO:0000313" key="3">
    <source>
        <dbReference type="Proteomes" id="UP000215914"/>
    </source>
</evidence>
<reference evidence="1 3" key="1">
    <citation type="journal article" date="2017" name="Nature">
        <title>The sunflower genome provides insights into oil metabolism, flowering and Asterid evolution.</title>
        <authorList>
            <person name="Badouin H."/>
            <person name="Gouzy J."/>
            <person name="Grassa C.J."/>
            <person name="Murat F."/>
            <person name="Staton S.E."/>
            <person name="Cottret L."/>
            <person name="Lelandais-Briere C."/>
            <person name="Owens G.L."/>
            <person name="Carrere S."/>
            <person name="Mayjonade B."/>
            <person name="Legrand L."/>
            <person name="Gill N."/>
            <person name="Kane N.C."/>
            <person name="Bowers J.E."/>
            <person name="Hubner S."/>
            <person name="Bellec A."/>
            <person name="Berard A."/>
            <person name="Berges H."/>
            <person name="Blanchet N."/>
            <person name="Boniface M.C."/>
            <person name="Brunel D."/>
            <person name="Catrice O."/>
            <person name="Chaidir N."/>
            <person name="Claudel C."/>
            <person name="Donnadieu C."/>
            <person name="Faraut T."/>
            <person name="Fievet G."/>
            <person name="Helmstetter N."/>
            <person name="King M."/>
            <person name="Knapp S.J."/>
            <person name="Lai Z."/>
            <person name="Le Paslier M.C."/>
            <person name="Lippi Y."/>
            <person name="Lorenzon L."/>
            <person name="Mandel J.R."/>
            <person name="Marage G."/>
            <person name="Marchand G."/>
            <person name="Marquand E."/>
            <person name="Bret-Mestries E."/>
            <person name="Morien E."/>
            <person name="Nambeesan S."/>
            <person name="Nguyen T."/>
            <person name="Pegot-Espagnet P."/>
            <person name="Pouilly N."/>
            <person name="Raftis F."/>
            <person name="Sallet E."/>
            <person name="Schiex T."/>
            <person name="Thomas J."/>
            <person name="Vandecasteele C."/>
            <person name="Vares D."/>
            <person name="Vear F."/>
            <person name="Vautrin S."/>
            <person name="Crespi M."/>
            <person name="Mangin B."/>
            <person name="Burke J.M."/>
            <person name="Salse J."/>
            <person name="Munos S."/>
            <person name="Vincourt P."/>
            <person name="Rieseberg L.H."/>
            <person name="Langlade N.B."/>
        </authorList>
    </citation>
    <scope>NUCLEOTIDE SEQUENCE [LARGE SCALE GENOMIC DNA]</scope>
    <source>
        <strain evidence="3">cv. SF193</strain>
        <tissue evidence="1">Leaves</tissue>
    </source>
</reference>
<dbReference type="Gramene" id="mRNA:HanXRQr2_Chr09g0369731">
    <property type="protein sequence ID" value="mRNA:HanXRQr2_Chr09g0369731"/>
    <property type="gene ID" value="HanXRQr2_Chr09g0369731"/>
</dbReference>
<reference evidence="2" key="2">
    <citation type="submission" date="2017-02" db="EMBL/GenBank/DDBJ databases">
        <title>Sunflower complete genome.</title>
        <authorList>
            <person name="Langlade N."/>
            <person name="Munos S."/>
        </authorList>
    </citation>
    <scope>NUCLEOTIDE SEQUENCE [LARGE SCALE GENOMIC DNA]</scope>
    <source>
        <tissue evidence="2">Leaves</tissue>
    </source>
</reference>
<dbReference type="AlphaFoldDB" id="A0A251TRY3"/>
<evidence type="ECO:0000313" key="2">
    <source>
        <dbReference type="EMBL" id="OTG13885.1"/>
    </source>
</evidence>
<dbReference type="EMBL" id="MNCJ02000324">
    <property type="protein sequence ID" value="KAF5789313.1"/>
    <property type="molecule type" value="Genomic_DNA"/>
</dbReference>
<accession>A0A251TRY3</accession>
<protein>
    <submittedName>
        <fullName evidence="2">Uncharacterized protein</fullName>
    </submittedName>
</protein>
<gene>
    <name evidence="2" type="ORF">HannXRQ_Chr09g0243221</name>
    <name evidence="1" type="ORF">HanXRQr2_Chr09g0369731</name>
</gene>
<keyword evidence="3" id="KW-1185">Reference proteome</keyword>
<dbReference type="InParanoid" id="A0A251TRY3"/>
<sequence>MVFRLKLLATSPPPYLDMKIVRYMGKMRTLMAEDSIGMPNNSFLLEVDSR</sequence>
<reference evidence="1" key="3">
    <citation type="submission" date="2020-06" db="EMBL/GenBank/DDBJ databases">
        <title>Helianthus annuus Genome sequencing and assembly Release 2.</title>
        <authorList>
            <person name="Gouzy J."/>
            <person name="Langlade N."/>
            <person name="Munos S."/>
        </authorList>
    </citation>
    <scope>NUCLEOTIDE SEQUENCE</scope>
    <source>
        <tissue evidence="1">Leaves</tissue>
    </source>
</reference>
<dbReference type="EMBL" id="CM007898">
    <property type="protein sequence ID" value="OTG13885.1"/>
    <property type="molecule type" value="Genomic_DNA"/>
</dbReference>
<dbReference type="Proteomes" id="UP000215914">
    <property type="component" value="Chromosome 9"/>
</dbReference>
<organism evidence="2 3">
    <name type="scientific">Helianthus annuus</name>
    <name type="common">Common sunflower</name>
    <dbReference type="NCBI Taxonomy" id="4232"/>
    <lineage>
        <taxon>Eukaryota</taxon>
        <taxon>Viridiplantae</taxon>
        <taxon>Streptophyta</taxon>
        <taxon>Embryophyta</taxon>
        <taxon>Tracheophyta</taxon>
        <taxon>Spermatophyta</taxon>
        <taxon>Magnoliopsida</taxon>
        <taxon>eudicotyledons</taxon>
        <taxon>Gunneridae</taxon>
        <taxon>Pentapetalae</taxon>
        <taxon>asterids</taxon>
        <taxon>campanulids</taxon>
        <taxon>Asterales</taxon>
        <taxon>Asteraceae</taxon>
        <taxon>Asteroideae</taxon>
        <taxon>Heliantheae alliance</taxon>
        <taxon>Heliantheae</taxon>
        <taxon>Helianthus</taxon>
    </lineage>
</organism>